<dbReference type="GO" id="GO:0006355">
    <property type="term" value="P:regulation of DNA-templated transcription"/>
    <property type="evidence" value="ECO:0007669"/>
    <property type="project" value="InterPro"/>
</dbReference>
<dbReference type="KEGG" id="ppec:H9W90_06510"/>
<dbReference type="InterPro" id="IPR010985">
    <property type="entry name" value="Ribbon_hlx_hlx"/>
</dbReference>
<dbReference type="SUPFAM" id="SSF47598">
    <property type="entry name" value="Ribbon-helix-helix"/>
    <property type="match status" value="1"/>
</dbReference>
<reference evidence="1 2" key="1">
    <citation type="submission" date="2020-08" db="EMBL/GenBank/DDBJ databases">
        <title>Polaribacter sp. L12M9 isolated from gut of the Korean scallop.</title>
        <authorList>
            <person name="Jeong Y.S."/>
        </authorList>
    </citation>
    <scope>NUCLEOTIDE SEQUENCE [LARGE SCALE GENOMIC DNA]</scope>
    <source>
        <strain evidence="1 2">L12M9</strain>
    </source>
</reference>
<dbReference type="RefSeq" id="WP_187483639.1">
    <property type="nucleotide sequence ID" value="NZ_CP060695.1"/>
</dbReference>
<evidence type="ECO:0000313" key="1">
    <source>
        <dbReference type="EMBL" id="QNM86764.1"/>
    </source>
</evidence>
<keyword evidence="2" id="KW-1185">Reference proteome</keyword>
<proteinExistence type="predicted"/>
<dbReference type="EMBL" id="CP060695">
    <property type="protein sequence ID" value="QNM86764.1"/>
    <property type="molecule type" value="Genomic_DNA"/>
</dbReference>
<protein>
    <submittedName>
        <fullName evidence="1">Uncharacterized protein</fullName>
    </submittedName>
</protein>
<gene>
    <name evidence="1" type="ORF">H9W90_06510</name>
</gene>
<accession>A0A7G9LDR5</accession>
<organism evidence="1 2">
    <name type="scientific">Polaribacter pectinis</name>
    <dbReference type="NCBI Taxonomy" id="2738844"/>
    <lineage>
        <taxon>Bacteria</taxon>
        <taxon>Pseudomonadati</taxon>
        <taxon>Bacteroidota</taxon>
        <taxon>Flavobacteriia</taxon>
        <taxon>Flavobacteriales</taxon>
        <taxon>Flavobacteriaceae</taxon>
    </lineage>
</organism>
<sequence length="71" mass="8560">MATINFRISDELKNELQFIAQEKEIKVSRLVREIITEYIEEYYSEEDDIICLSNEENRIVLELPNNYNNFL</sequence>
<dbReference type="InterPro" id="IPR013321">
    <property type="entry name" value="Arc_rbn_hlx_hlx"/>
</dbReference>
<dbReference type="AlphaFoldDB" id="A0A7G9LDR5"/>
<evidence type="ECO:0000313" key="2">
    <source>
        <dbReference type="Proteomes" id="UP000515808"/>
    </source>
</evidence>
<dbReference type="Proteomes" id="UP000515808">
    <property type="component" value="Chromosome"/>
</dbReference>
<name>A0A7G9LDR5_9FLAO</name>
<dbReference type="Gene3D" id="1.10.1220.10">
    <property type="entry name" value="Met repressor-like"/>
    <property type="match status" value="1"/>
</dbReference>